<dbReference type="Proteomes" id="UP000003577">
    <property type="component" value="Unassembled WGS sequence"/>
</dbReference>
<evidence type="ECO:0000313" key="1">
    <source>
        <dbReference type="EMBL" id="EDK23790.1"/>
    </source>
</evidence>
<gene>
    <name evidence="1" type="ORF">RUMTOR_02092</name>
</gene>
<dbReference type="PaxDb" id="411460-RUMTOR_02092"/>
<proteinExistence type="predicted"/>
<dbReference type="HOGENOM" id="CLU_3375749_0_0_9"/>
<protein>
    <submittedName>
        <fullName evidence="1">Uncharacterized protein</fullName>
    </submittedName>
</protein>
<name>A5KPA8_9FIRM</name>
<evidence type="ECO:0000313" key="2">
    <source>
        <dbReference type="Proteomes" id="UP000003577"/>
    </source>
</evidence>
<dbReference type="EMBL" id="AAVP02000011">
    <property type="protein sequence ID" value="EDK23790.1"/>
    <property type="molecule type" value="Genomic_DNA"/>
</dbReference>
<reference evidence="1 2" key="1">
    <citation type="submission" date="2007-03" db="EMBL/GenBank/DDBJ databases">
        <authorList>
            <person name="Fulton L."/>
            <person name="Clifton S."/>
            <person name="Fulton B."/>
            <person name="Xu J."/>
            <person name="Minx P."/>
            <person name="Pepin K.H."/>
            <person name="Johnson M."/>
            <person name="Thiruvilangam P."/>
            <person name="Bhonagiri V."/>
            <person name="Nash W.E."/>
            <person name="Mardis E.R."/>
            <person name="Wilson R.K."/>
        </authorList>
    </citation>
    <scope>NUCLEOTIDE SEQUENCE [LARGE SCALE GENOMIC DNA]</scope>
    <source>
        <strain evidence="1 2">ATCC 27756</strain>
    </source>
</reference>
<organism evidence="1 2">
    <name type="scientific">[Ruminococcus] torques ATCC 27756</name>
    <dbReference type="NCBI Taxonomy" id="411460"/>
    <lineage>
        <taxon>Bacteria</taxon>
        <taxon>Bacillati</taxon>
        <taxon>Bacillota</taxon>
        <taxon>Clostridia</taxon>
        <taxon>Lachnospirales</taxon>
        <taxon>Lachnospiraceae</taxon>
        <taxon>Mediterraneibacter</taxon>
    </lineage>
</organism>
<reference evidence="1 2" key="2">
    <citation type="submission" date="2007-04" db="EMBL/GenBank/DDBJ databases">
        <title>Draft genome sequence of Ruminococcus torques (ATCC 27756).</title>
        <authorList>
            <person name="Sudarsanam P."/>
            <person name="Ley R."/>
            <person name="Guruge J."/>
            <person name="Turnbaugh P.J."/>
            <person name="Mahowald M."/>
            <person name="Liep D."/>
            <person name="Gordon J."/>
        </authorList>
    </citation>
    <scope>NUCLEOTIDE SEQUENCE [LARGE SCALE GENOMIC DNA]</scope>
    <source>
        <strain evidence="1 2">ATCC 27756</strain>
    </source>
</reference>
<comment type="caution">
    <text evidence="1">The sequence shown here is derived from an EMBL/GenBank/DDBJ whole genome shotgun (WGS) entry which is preliminary data.</text>
</comment>
<dbReference type="AlphaFoldDB" id="A5KPA8"/>
<sequence>MEEKVNEKIFERASGGMLVLRNAGRMREREKYYK</sequence>
<accession>A5KPA8</accession>